<dbReference type="PRINTS" id="PR00447">
    <property type="entry name" value="NATRESASSCMP"/>
</dbReference>
<evidence type="ECO:0000313" key="6">
    <source>
        <dbReference type="EMBL" id="VEE47970.1"/>
    </source>
</evidence>
<name>A0A3S4PGK8_PSEFL</name>
<feature type="transmembrane region" description="Helical" evidence="5">
    <location>
        <begin position="64"/>
        <end position="82"/>
    </location>
</feature>
<reference evidence="6 7" key="1">
    <citation type="submission" date="2018-12" db="EMBL/GenBank/DDBJ databases">
        <authorList>
            <consortium name="Pathogen Informatics"/>
        </authorList>
    </citation>
    <scope>NUCLEOTIDE SEQUENCE [LARGE SCALE GENOMIC DNA]</scope>
    <source>
        <strain evidence="6 7">NCTC10783</strain>
    </source>
</reference>
<feature type="transmembrane region" description="Helical" evidence="5">
    <location>
        <begin position="417"/>
        <end position="438"/>
    </location>
</feature>
<dbReference type="GO" id="GO:0005886">
    <property type="term" value="C:plasma membrane"/>
    <property type="evidence" value="ECO:0007669"/>
    <property type="project" value="UniProtKB-SubCell"/>
</dbReference>
<evidence type="ECO:0000256" key="4">
    <source>
        <dbReference type="ARBA" id="ARBA00023136"/>
    </source>
</evidence>
<organism evidence="6 7">
    <name type="scientific">Pseudomonas fluorescens</name>
    <dbReference type="NCBI Taxonomy" id="294"/>
    <lineage>
        <taxon>Bacteria</taxon>
        <taxon>Pseudomonadati</taxon>
        <taxon>Pseudomonadota</taxon>
        <taxon>Gammaproteobacteria</taxon>
        <taxon>Pseudomonadales</taxon>
        <taxon>Pseudomonadaceae</taxon>
        <taxon>Pseudomonas</taxon>
    </lineage>
</organism>
<proteinExistence type="inferred from homology"/>
<dbReference type="GO" id="GO:0034755">
    <property type="term" value="P:iron ion transmembrane transport"/>
    <property type="evidence" value="ECO:0007669"/>
    <property type="project" value="TreeGrafter"/>
</dbReference>
<sequence length="439" mass="46617">MKYSLPTTATAPFCPSAVSHSVAVPADASPLRKLALFIGPGLLVSVGYMDPGNWATAIEAGSRFGYALLFVVVLASFSGMLLQSLCSRLGIATGRDLAQLSRERYRPGVARGQWLLAELSIVATDLAEVLGAALAFHLLLGVSITTGVVLTAFDTLIVLALQGANFRRLEAIVLGLIATIGACFFVELVLIGPYWPDVAAGLRPSWDTLSSQEPLYLAIGILGATVMPHNLYLHSSVVQTRVSGDDAASKRSAIRFSRLDTIGSLSLALLVNAAILILAAAAFHGSGHTEVVEIQDAYHLLDPLVGGALASFLFGFALLAAGQSSTFTGTIAGQVVMEGFLRAKIPCWQRRLITRGLALVPALIGVLWLGEAAVGKLLVLSQVVLSLQLPFALWPLIRFSSDRGLMGEFVNPRWVSALAWSLFGLISAANLTLLYFWFG</sequence>
<keyword evidence="5" id="KW-0997">Cell inner membrane</keyword>
<dbReference type="GO" id="GO:0015086">
    <property type="term" value="F:cadmium ion transmembrane transporter activity"/>
    <property type="evidence" value="ECO:0007669"/>
    <property type="project" value="TreeGrafter"/>
</dbReference>
<dbReference type="GO" id="GO:0015293">
    <property type="term" value="F:symporter activity"/>
    <property type="evidence" value="ECO:0007669"/>
    <property type="project" value="UniProtKB-UniRule"/>
</dbReference>
<dbReference type="AlphaFoldDB" id="A0A3S4PGK8"/>
<comment type="function">
    <text evidence="5">H(+)-stimulated, divalent metal cation uptake system.</text>
</comment>
<dbReference type="PANTHER" id="PTHR11706:SF101">
    <property type="entry name" value="MANGANESE TRANSPORTER SMF1"/>
    <property type="match status" value="1"/>
</dbReference>
<accession>A0A3S4PGK8</accession>
<dbReference type="NCBIfam" id="NF037982">
    <property type="entry name" value="Nramp_1"/>
    <property type="match status" value="1"/>
</dbReference>
<keyword evidence="5" id="KW-0769">Symport</keyword>
<keyword evidence="4 5" id="KW-0472">Membrane</keyword>
<dbReference type="HAMAP" id="MF_00221">
    <property type="entry name" value="NRAMP"/>
    <property type="match status" value="1"/>
</dbReference>
<evidence type="ECO:0000313" key="7">
    <source>
        <dbReference type="Proteomes" id="UP000278078"/>
    </source>
</evidence>
<keyword evidence="5" id="KW-0406">Ion transport</keyword>
<keyword evidence="2 5" id="KW-0812">Transmembrane</keyword>
<feature type="transmembrane region" description="Helical" evidence="5">
    <location>
        <begin position="303"/>
        <end position="321"/>
    </location>
</feature>
<keyword evidence="3 5" id="KW-1133">Transmembrane helix</keyword>
<keyword evidence="5" id="KW-1003">Cell membrane</keyword>
<gene>
    <name evidence="6" type="primary">mntH_2</name>
    <name evidence="5" type="synonym">mntH</name>
    <name evidence="6" type="ORF">NCTC10783_03870</name>
</gene>
<comment type="caution">
    <text evidence="5">Lacks conserved residue(s) required for the propagation of feature annotation.</text>
</comment>
<comment type="similarity">
    <text evidence="5">Belongs to the NRAMP family.</text>
</comment>
<feature type="transmembrane region" description="Helical" evidence="5">
    <location>
        <begin position="142"/>
        <end position="161"/>
    </location>
</feature>
<evidence type="ECO:0000256" key="3">
    <source>
        <dbReference type="ARBA" id="ARBA00022989"/>
    </source>
</evidence>
<feature type="transmembrane region" description="Helical" evidence="5">
    <location>
        <begin position="215"/>
        <end position="233"/>
    </location>
</feature>
<dbReference type="InterPro" id="IPR001046">
    <property type="entry name" value="NRAMP_fam"/>
</dbReference>
<protein>
    <recommendedName>
        <fullName evidence="5">Divalent metal cation transporter MntH</fullName>
    </recommendedName>
</protein>
<comment type="subcellular location">
    <subcellularLocation>
        <location evidence="5">Cell inner membrane</location>
        <topology evidence="5">Multi-pass membrane protein</topology>
    </subcellularLocation>
    <subcellularLocation>
        <location evidence="1">Membrane</location>
        <topology evidence="1">Multi-pass membrane protein</topology>
    </subcellularLocation>
</comment>
<feature type="transmembrane region" description="Helical" evidence="5">
    <location>
        <begin position="352"/>
        <end position="370"/>
    </location>
</feature>
<dbReference type="PANTHER" id="PTHR11706">
    <property type="entry name" value="SOLUTE CARRIER PROTEIN FAMILY 11 MEMBER"/>
    <property type="match status" value="1"/>
</dbReference>
<evidence type="ECO:0000256" key="1">
    <source>
        <dbReference type="ARBA" id="ARBA00004141"/>
    </source>
</evidence>
<evidence type="ECO:0000256" key="2">
    <source>
        <dbReference type="ARBA" id="ARBA00022692"/>
    </source>
</evidence>
<dbReference type="Pfam" id="PF01566">
    <property type="entry name" value="Nramp"/>
    <property type="match status" value="1"/>
</dbReference>
<keyword evidence="5" id="KW-0813">Transport</keyword>
<dbReference type="GO" id="GO:0046872">
    <property type="term" value="F:metal ion binding"/>
    <property type="evidence" value="ECO:0007669"/>
    <property type="project" value="UniProtKB-UniRule"/>
</dbReference>
<dbReference type="NCBIfam" id="NF001923">
    <property type="entry name" value="PRK00701.1"/>
    <property type="match status" value="1"/>
</dbReference>
<dbReference type="Proteomes" id="UP000278078">
    <property type="component" value="Chromosome"/>
</dbReference>
<dbReference type="GO" id="GO:0005384">
    <property type="term" value="F:manganese ion transmembrane transporter activity"/>
    <property type="evidence" value="ECO:0007669"/>
    <property type="project" value="TreeGrafter"/>
</dbReference>
<feature type="transmembrane region" description="Helical" evidence="5">
    <location>
        <begin position="259"/>
        <end position="283"/>
    </location>
</feature>
<dbReference type="EMBL" id="LR134300">
    <property type="protein sequence ID" value="VEE47970.1"/>
    <property type="molecule type" value="Genomic_DNA"/>
</dbReference>
<feature type="transmembrane region" description="Helical" evidence="5">
    <location>
        <begin position="173"/>
        <end position="195"/>
    </location>
</feature>
<dbReference type="NCBIfam" id="TIGR01197">
    <property type="entry name" value="nramp"/>
    <property type="match status" value="1"/>
</dbReference>
<evidence type="ECO:0000256" key="5">
    <source>
        <dbReference type="HAMAP-Rule" id="MF_00221"/>
    </source>
</evidence>